<gene>
    <name evidence="2" type="ORF">DL546_007898</name>
</gene>
<evidence type="ECO:0000313" key="2">
    <source>
        <dbReference type="EMBL" id="RKU45195.1"/>
    </source>
</evidence>
<accession>A0A420YBC7</accession>
<name>A0A420YBC7_9PEZI</name>
<dbReference type="AlphaFoldDB" id="A0A420YBC7"/>
<reference evidence="2 3" key="1">
    <citation type="submission" date="2018-08" db="EMBL/GenBank/DDBJ databases">
        <title>Draft genome of the lignicolous fungus Coniochaeta pulveracea.</title>
        <authorList>
            <person name="Borstlap C.J."/>
            <person name="De Witt R.N."/>
            <person name="Botha A."/>
            <person name="Volschenk H."/>
        </authorList>
    </citation>
    <scope>NUCLEOTIDE SEQUENCE [LARGE SCALE GENOMIC DNA]</scope>
    <source>
        <strain evidence="2 3">CAB683</strain>
    </source>
</reference>
<keyword evidence="3" id="KW-1185">Reference proteome</keyword>
<dbReference type="InterPro" id="IPR036987">
    <property type="entry name" value="SRA-YDG_sf"/>
</dbReference>
<evidence type="ECO:0008006" key="4">
    <source>
        <dbReference type="Google" id="ProtNLM"/>
    </source>
</evidence>
<dbReference type="SUPFAM" id="SSF88697">
    <property type="entry name" value="PUA domain-like"/>
    <property type="match status" value="1"/>
</dbReference>
<sequence length="279" mass="32437">MAAAHRDGVVGHHLDKPTKGRFGYTAIPLLIGREENVGVDKVTYVREEKQSRKVPSLGDVPMLSLLGARVRLLRGAGLQSPYAPAAGIRYDGVWVVSQYGHRNLEGANPKMRRLTLTLQRYRPRRTMADLSEIPTPATVDYYRLFEDIEHNFQTRAATAYSYLEWHARKARIQLAREQWHRLRTFREAVESRRRTDEEALAKSRRKFDKLSGVIRESKERLGGVKKEKENRTKEVIEEKERKEKKLALDDTKEKQPAEHRNIFPGSWEMKTLMDVERLY</sequence>
<evidence type="ECO:0000313" key="3">
    <source>
        <dbReference type="Proteomes" id="UP000275385"/>
    </source>
</evidence>
<protein>
    <recommendedName>
        <fullName evidence="4">YDG domain-containing protein</fullName>
    </recommendedName>
</protein>
<dbReference type="Gene3D" id="2.30.280.10">
    <property type="entry name" value="SRA-YDG"/>
    <property type="match status" value="1"/>
</dbReference>
<dbReference type="OrthoDB" id="5236029at2759"/>
<dbReference type="InterPro" id="IPR015947">
    <property type="entry name" value="PUA-like_sf"/>
</dbReference>
<dbReference type="STRING" id="177199.A0A420YBC7"/>
<comment type="caution">
    <text evidence="2">The sequence shown here is derived from an EMBL/GenBank/DDBJ whole genome shotgun (WGS) entry which is preliminary data.</text>
</comment>
<dbReference type="EMBL" id="QVQW01000023">
    <property type="protein sequence ID" value="RKU45195.1"/>
    <property type="molecule type" value="Genomic_DNA"/>
</dbReference>
<organism evidence="2 3">
    <name type="scientific">Coniochaeta pulveracea</name>
    <dbReference type="NCBI Taxonomy" id="177199"/>
    <lineage>
        <taxon>Eukaryota</taxon>
        <taxon>Fungi</taxon>
        <taxon>Dikarya</taxon>
        <taxon>Ascomycota</taxon>
        <taxon>Pezizomycotina</taxon>
        <taxon>Sordariomycetes</taxon>
        <taxon>Sordariomycetidae</taxon>
        <taxon>Coniochaetales</taxon>
        <taxon>Coniochaetaceae</taxon>
        <taxon>Coniochaeta</taxon>
    </lineage>
</organism>
<dbReference type="Proteomes" id="UP000275385">
    <property type="component" value="Unassembled WGS sequence"/>
</dbReference>
<feature type="region of interest" description="Disordered" evidence="1">
    <location>
        <begin position="222"/>
        <end position="261"/>
    </location>
</feature>
<proteinExistence type="predicted"/>
<evidence type="ECO:0000256" key="1">
    <source>
        <dbReference type="SAM" id="MobiDB-lite"/>
    </source>
</evidence>